<evidence type="ECO:0000313" key="16">
    <source>
        <dbReference type="EMBL" id="RLU17115.1"/>
    </source>
</evidence>
<evidence type="ECO:0000256" key="1">
    <source>
        <dbReference type="ARBA" id="ARBA00004477"/>
    </source>
</evidence>
<dbReference type="GO" id="GO:0006488">
    <property type="term" value="P:dolichol-linked oligosaccharide biosynthetic process"/>
    <property type="evidence" value="ECO:0007669"/>
    <property type="project" value="UniProtKB-UniRule"/>
</dbReference>
<dbReference type="PIRSF" id="PIRSF028810">
    <property type="entry name" value="Alpha1_2_glucosyltferase_Alg10"/>
    <property type="match status" value="1"/>
</dbReference>
<feature type="transmembrane region" description="Helical" evidence="14">
    <location>
        <begin position="394"/>
        <end position="422"/>
    </location>
</feature>
<evidence type="ECO:0000256" key="5">
    <source>
        <dbReference type="ARBA" id="ARBA00018512"/>
    </source>
</evidence>
<dbReference type="STRING" id="2015173.A0A026X4M2"/>
<gene>
    <name evidence="16" type="ORF">DMN91_011184</name>
    <name evidence="15" type="ORF">X777_03398</name>
</gene>
<dbReference type="EMBL" id="KK107021">
    <property type="protein sequence ID" value="EZA62364.1"/>
    <property type="molecule type" value="Genomic_DNA"/>
</dbReference>
<evidence type="ECO:0000256" key="7">
    <source>
        <dbReference type="ARBA" id="ARBA00022679"/>
    </source>
</evidence>
<reference evidence="15 17" key="1">
    <citation type="journal article" date="2014" name="Curr. Biol.">
        <title>The genome of the clonal raider ant Cerapachys biroi.</title>
        <authorList>
            <person name="Oxley P.R."/>
            <person name="Ji L."/>
            <person name="Fetter-Pruneda I."/>
            <person name="McKenzie S.K."/>
            <person name="Li C."/>
            <person name="Hu H."/>
            <person name="Zhang G."/>
            <person name="Kronauer D.J."/>
        </authorList>
    </citation>
    <scope>NUCLEOTIDE SEQUENCE [LARGE SCALE GENOMIC DNA]</scope>
</reference>
<feature type="transmembrane region" description="Helical" evidence="14">
    <location>
        <begin position="290"/>
        <end position="307"/>
    </location>
</feature>
<dbReference type="EMBL" id="QOIP01000011">
    <property type="protein sequence ID" value="RLU17115.1"/>
    <property type="molecule type" value="Genomic_DNA"/>
</dbReference>
<comment type="similarity">
    <text evidence="3 14">Belongs to the ALG10 glucosyltransferase family.</text>
</comment>
<feature type="transmembrane region" description="Helical" evidence="14">
    <location>
        <begin position="92"/>
        <end position="113"/>
    </location>
</feature>
<evidence type="ECO:0000256" key="6">
    <source>
        <dbReference type="ARBA" id="ARBA00022676"/>
    </source>
</evidence>
<comment type="subcellular location">
    <subcellularLocation>
        <location evidence="1">Endoplasmic reticulum membrane</location>
        <topology evidence="1">Multi-pass membrane protein</topology>
    </subcellularLocation>
</comment>
<evidence type="ECO:0000313" key="15">
    <source>
        <dbReference type="EMBL" id="EZA62364.1"/>
    </source>
</evidence>
<keyword evidence="8 14" id="KW-0812">Transmembrane</keyword>
<evidence type="ECO:0000256" key="2">
    <source>
        <dbReference type="ARBA" id="ARBA00004922"/>
    </source>
</evidence>
<keyword evidence="10 14" id="KW-1133">Transmembrane helix</keyword>
<dbReference type="GO" id="GO:0005789">
    <property type="term" value="C:endoplasmic reticulum membrane"/>
    <property type="evidence" value="ECO:0007669"/>
    <property type="project" value="UniProtKB-SubCell"/>
</dbReference>
<evidence type="ECO:0000313" key="17">
    <source>
        <dbReference type="Proteomes" id="UP000053097"/>
    </source>
</evidence>
<comment type="pathway">
    <text evidence="2">Protein modification; protein glycosylation.</text>
</comment>
<feature type="transmembrane region" description="Helical" evidence="14">
    <location>
        <begin position="178"/>
        <end position="198"/>
    </location>
</feature>
<reference evidence="16" key="2">
    <citation type="journal article" date="2018" name="Genome Res.">
        <title>The genomic architecture and molecular evolution of ant odorant receptors.</title>
        <authorList>
            <person name="McKenzie S.K."/>
            <person name="Kronauer D.J.C."/>
        </authorList>
    </citation>
    <scope>NUCLEOTIDE SEQUENCE [LARGE SCALE GENOMIC DNA]</scope>
    <source>
        <strain evidence="16">Clonal line C1</strain>
    </source>
</reference>
<dbReference type="PANTHER" id="PTHR12989:SF10">
    <property type="entry name" value="DOL-P-GLC:GLC(2)MAN(9)GLCNAC(2)-PP-DOL ALPHA-1,2-GLUCOSYLTRANSFERASE-RELATED"/>
    <property type="match status" value="1"/>
</dbReference>
<dbReference type="Proteomes" id="UP000053097">
    <property type="component" value="Unassembled WGS sequence"/>
</dbReference>
<keyword evidence="9" id="KW-0256">Endoplasmic reticulum</keyword>
<dbReference type="OMA" id="VWDSKIT"/>
<evidence type="ECO:0000256" key="13">
    <source>
        <dbReference type="ARBA" id="ARBA00048064"/>
    </source>
</evidence>
<dbReference type="OrthoDB" id="4769at2759"/>
<sequence>MGLLSRLGYVRLNYKIFMYSTLILFFTSTVLLFLYLNRIQPHYFIDEAFHVPQTLRYCTWNFTQWDPKITTLPGLYLITSAMLSPFSLCNITYLRAINLLGTCLNLYLVYNIIKDKCKSNETDRWNNWLMLTLAYNITLFPPLYFWCFFYYTDVVSVNVVLLMLLLHQRKQAKMTAFAGLVAVLVRQTNIIWLGFLAIEHALDIFDRKMPQSASPRVLSTPMHFRLIWKQIMCEARKGPSSFVKFAAQVCSSLLPCITVCLMFIAFVAWNKGIVIGDRTAHVATIHVCQIFYFSAFVSLFSWPYVIPHWRTCLQLLRRYWILASAIIAVMIAVIRFNTLVHPYVLADNRHYWFYVWNRFIGRYAAFKYLLIPIYCASLLAISRNISHLRFLTQLNYGICVCAVLIPQLLVEPRYFILPYIFYRLSMKRPCKWQIYLESLTTLTINLLQFLIFANKAFHWEDQPYIQRISW</sequence>
<evidence type="ECO:0000256" key="9">
    <source>
        <dbReference type="ARBA" id="ARBA00022824"/>
    </source>
</evidence>
<dbReference type="AlphaFoldDB" id="A0A026X4M2"/>
<evidence type="ECO:0000256" key="10">
    <source>
        <dbReference type="ARBA" id="ARBA00022989"/>
    </source>
</evidence>
<name>A0A026X4M2_OOCBI</name>
<evidence type="ECO:0000256" key="3">
    <source>
        <dbReference type="ARBA" id="ARBA00010600"/>
    </source>
</evidence>
<dbReference type="Pfam" id="PF04922">
    <property type="entry name" value="DIE2_ALG10"/>
    <property type="match status" value="1"/>
</dbReference>
<protein>
    <recommendedName>
        <fullName evidence="5 14">Dol-P-Glc:Glc(2)Man(9)GlcNAc(2)-PP-Dol alpha-1,2-glucosyltransferase</fullName>
        <ecNumber evidence="4 14">2.4.1.256</ecNumber>
    </recommendedName>
</protein>
<evidence type="ECO:0000256" key="8">
    <source>
        <dbReference type="ARBA" id="ARBA00022692"/>
    </source>
</evidence>
<feature type="transmembrane region" description="Helical" evidence="14">
    <location>
        <begin position="365"/>
        <end position="382"/>
    </location>
</feature>
<comment type="catalytic activity">
    <reaction evidence="13">
        <text>an alpha-D-Glc-(1-&gt;3)-alpha-D-Glc-(1-&gt;3)-alpha-D-Man-(1-&gt;2)-alpha-D-Man-(1-&gt;2)-alpha-D-Man-(1-&gt;3)-[alpha-D-Man-(1-&gt;2)-alpha-D-Man-(1-&gt;3)-[alpha-D-Man-(1-&gt;2)-alpha-D-Man-(1-&gt;6)]-alpha-D-Man-(1-&gt;6)]-beta-D-Man-(1-&gt;4)-beta-D-GlcNAc-(1-&gt;4)-alpha-D-GlcNAc-diphospho-di-trans,poly-cis-dolichol + a di-trans,poly-cis-dolichyl beta-D-glucosyl phosphate = a alpha-D-Glc-(1-&gt;2)-alpha-D-Glc-(1-&gt;3)-alpha-D-Glc-(1-&gt;3)-alpha-D-Man-(1-&gt;2)-alpha-D-Man-(1-&gt;2)-alpha-D-Man-(1-&gt;3)-[alpha-D-Man-(1-&gt;2)-alpha-D-Man-(1-&gt;3)-[alpha-D-Man-(1-&gt;2)-alpha-D-Man-(1-&gt;6)]-alpha-D-Man-(1-&gt;6)]-beta-D-Man-(1-&gt;4)-beta-D-GlcNAc-(1-&gt;4)-alpha-D-GlcNAc-diphospho-di-trans,poly-cis-dolichol + a di-trans,poly-cis-dolichyl phosphate + H(+)</text>
        <dbReference type="Rhea" id="RHEA:29543"/>
        <dbReference type="Rhea" id="RHEA-COMP:19498"/>
        <dbReference type="Rhea" id="RHEA-COMP:19502"/>
        <dbReference type="Rhea" id="RHEA-COMP:19512"/>
        <dbReference type="Rhea" id="RHEA-COMP:19522"/>
        <dbReference type="ChEBI" id="CHEBI:15378"/>
        <dbReference type="ChEBI" id="CHEBI:57525"/>
        <dbReference type="ChEBI" id="CHEBI:57683"/>
        <dbReference type="ChEBI" id="CHEBI:132522"/>
        <dbReference type="ChEBI" id="CHEBI:132523"/>
        <dbReference type="EC" id="2.4.1.256"/>
    </reaction>
    <physiologicalReaction direction="left-to-right" evidence="13">
        <dbReference type="Rhea" id="RHEA:29544"/>
    </physiologicalReaction>
</comment>
<dbReference type="GO" id="GO:0106073">
    <property type="term" value="F:dolichyl pyrophosphate Glc2Man9GlcNAc2 alpha-1,2-glucosyltransferase activity"/>
    <property type="evidence" value="ECO:0007669"/>
    <property type="project" value="UniProtKB-UniRule"/>
</dbReference>
<feature type="transmembrane region" description="Helical" evidence="14">
    <location>
        <begin position="319"/>
        <end position="344"/>
    </location>
</feature>
<keyword evidence="11 14" id="KW-0472">Membrane</keyword>
<dbReference type="EC" id="2.4.1.256" evidence="4 14"/>
<dbReference type="InterPro" id="IPR016900">
    <property type="entry name" value="Alg10"/>
</dbReference>
<evidence type="ECO:0000256" key="4">
    <source>
        <dbReference type="ARBA" id="ARBA00011967"/>
    </source>
</evidence>
<dbReference type="Proteomes" id="UP000279307">
    <property type="component" value="Chromosome 11"/>
</dbReference>
<keyword evidence="17" id="KW-1185">Reference proteome</keyword>
<proteinExistence type="inferred from homology"/>
<evidence type="ECO:0000256" key="14">
    <source>
        <dbReference type="PIRNR" id="PIRNR028810"/>
    </source>
</evidence>
<evidence type="ECO:0000256" key="12">
    <source>
        <dbReference type="ARBA" id="ARBA00044727"/>
    </source>
</evidence>
<accession>A0A026X4M2</accession>
<feature type="transmembrane region" description="Helical" evidence="14">
    <location>
        <begin position="16"/>
        <end position="36"/>
    </location>
</feature>
<keyword evidence="7 15" id="KW-0808">Transferase</keyword>
<organism evidence="15 17">
    <name type="scientific">Ooceraea biroi</name>
    <name type="common">Clonal raider ant</name>
    <name type="synonym">Cerapachys biroi</name>
    <dbReference type="NCBI Taxonomy" id="2015173"/>
    <lineage>
        <taxon>Eukaryota</taxon>
        <taxon>Metazoa</taxon>
        <taxon>Ecdysozoa</taxon>
        <taxon>Arthropoda</taxon>
        <taxon>Hexapoda</taxon>
        <taxon>Insecta</taxon>
        <taxon>Pterygota</taxon>
        <taxon>Neoptera</taxon>
        <taxon>Endopterygota</taxon>
        <taxon>Hymenoptera</taxon>
        <taxon>Apocrita</taxon>
        <taxon>Aculeata</taxon>
        <taxon>Formicoidea</taxon>
        <taxon>Formicidae</taxon>
        <taxon>Dorylinae</taxon>
        <taxon>Ooceraea</taxon>
    </lineage>
</organism>
<dbReference type="PANTHER" id="PTHR12989">
    <property type="entry name" value="ALPHA-1,2-GLUCOSYLTRANSFERASE ALG10"/>
    <property type="match status" value="1"/>
</dbReference>
<comment type="function">
    <text evidence="12">Dol-P-Glc:Glc(2)Man(9)GlcNAc(2)-PP-Dol alpha-1,2-glucosyltransferase that operates in the biosynthetic pathway of dolichol-linked oligosaccharides, the glycan precursors employed in protein asparagine (N)-glycosylation. The assembly of dolichol-linked oligosaccharides begins on the cytosolic side of the endoplasmic reticulum membrane and finishes in its lumen. The sequential addition of sugars to dolichol pyrophosphate produces dolichol-linked oligosaccharides containing fourteen sugars, including two GlcNAcs, nine mannoses and three glucoses. Once assembled, the oligosaccharide is transferred from the lipid to nascent proteins by oligosaccharyltransferases. In the lumen of the endoplasmic reticulum, adds the third and last glucose residue from dolichyl phosphate glucose (Dol-P-Glc) onto the lipid-linked oligosaccharide intermediate Glc(2)Man(9)GlcNAc(2)-PP-Dol to produce Glc(3)Man(9)GlcNAc(2)-PP-Dol.</text>
</comment>
<feature type="transmembrane region" description="Helical" evidence="14">
    <location>
        <begin position="245"/>
        <end position="269"/>
    </location>
</feature>
<comment type="caution">
    <text evidence="14">Lacks conserved residue(s) required for the propagation of feature annotation.</text>
</comment>
<keyword evidence="6 14" id="KW-0328">Glycosyltransferase</keyword>
<evidence type="ECO:0000256" key="11">
    <source>
        <dbReference type="ARBA" id="ARBA00023136"/>
    </source>
</evidence>
<reference evidence="16" key="3">
    <citation type="submission" date="2018-07" db="EMBL/GenBank/DDBJ databases">
        <authorList>
            <person name="Mckenzie S.K."/>
            <person name="Kronauer D.J.C."/>
        </authorList>
    </citation>
    <scope>NUCLEOTIDE SEQUENCE</scope>
    <source>
        <strain evidence="16">Clonal line C1</strain>
    </source>
</reference>